<name>A0ABT6HUB7_9ACTN</name>
<evidence type="ECO:0000313" key="1">
    <source>
        <dbReference type="EMBL" id="MDH2392317.1"/>
    </source>
</evidence>
<organism evidence="1 2">
    <name type="scientific">Streptomyces chengmaiensis</name>
    <dbReference type="NCBI Taxonomy" id="3040919"/>
    <lineage>
        <taxon>Bacteria</taxon>
        <taxon>Bacillati</taxon>
        <taxon>Actinomycetota</taxon>
        <taxon>Actinomycetes</taxon>
        <taxon>Kitasatosporales</taxon>
        <taxon>Streptomycetaceae</taxon>
        <taxon>Streptomyces</taxon>
    </lineage>
</organism>
<sequence>MTPAVPGRLLPHAVTVVTPATTTDSYGNTVYDYGPAATRVSVAAWMQQDQRIQVTAQGADPLQQRWLMVTNHSPVDRRARIEWTGPTGLLVFELDGPPGPFYNPLAMATAGSSGPHHTELTLKIVDG</sequence>
<evidence type="ECO:0000313" key="2">
    <source>
        <dbReference type="Proteomes" id="UP001223144"/>
    </source>
</evidence>
<dbReference type="EMBL" id="JARWBG010000040">
    <property type="protein sequence ID" value="MDH2392317.1"/>
    <property type="molecule type" value="Genomic_DNA"/>
</dbReference>
<keyword evidence="2" id="KW-1185">Reference proteome</keyword>
<protein>
    <submittedName>
        <fullName evidence="1">Uncharacterized protein</fullName>
    </submittedName>
</protein>
<gene>
    <name evidence="1" type="ORF">QCN29_26780</name>
</gene>
<reference evidence="1 2" key="1">
    <citation type="submission" date="2023-04" db="EMBL/GenBank/DDBJ databases">
        <title>Streptomyces chengmaiensis sp. nov. isolated from the stem of mangrove plant in Hainan.</title>
        <authorList>
            <person name="Huang X."/>
            <person name="Zhou S."/>
            <person name="Chu X."/>
            <person name="Xie Y."/>
            <person name="Lin Y."/>
        </authorList>
    </citation>
    <scope>NUCLEOTIDE SEQUENCE [LARGE SCALE GENOMIC DNA]</scope>
    <source>
        <strain evidence="1 2">HNM0663</strain>
    </source>
</reference>
<comment type="caution">
    <text evidence="1">The sequence shown here is derived from an EMBL/GenBank/DDBJ whole genome shotgun (WGS) entry which is preliminary data.</text>
</comment>
<dbReference type="RefSeq" id="WP_279931358.1">
    <property type="nucleotide sequence ID" value="NZ_JARWBG010000040.1"/>
</dbReference>
<accession>A0ABT6HUB7</accession>
<proteinExistence type="predicted"/>
<dbReference type="Proteomes" id="UP001223144">
    <property type="component" value="Unassembled WGS sequence"/>
</dbReference>